<dbReference type="Pfam" id="PF02219">
    <property type="entry name" value="MTHFR"/>
    <property type="match status" value="1"/>
</dbReference>
<keyword evidence="11" id="KW-1185">Reference proteome</keyword>
<organism evidence="10 11">
    <name type="scientific">Huiozyma naganishii (strain ATCC MYA-139 / BCRC 22969 / CBS 8797 / KCTC 17520 / NBRC 10181 / NCYC 3082 / Yp74L-3)</name>
    <name type="common">Yeast</name>
    <name type="synonym">Kazachstania naganishii</name>
    <dbReference type="NCBI Taxonomy" id="1071383"/>
    <lineage>
        <taxon>Eukaryota</taxon>
        <taxon>Fungi</taxon>
        <taxon>Dikarya</taxon>
        <taxon>Ascomycota</taxon>
        <taxon>Saccharomycotina</taxon>
        <taxon>Saccharomycetes</taxon>
        <taxon>Saccharomycetales</taxon>
        <taxon>Saccharomycetaceae</taxon>
        <taxon>Huiozyma</taxon>
    </lineage>
</organism>
<evidence type="ECO:0000259" key="9">
    <source>
        <dbReference type="Pfam" id="PF21895"/>
    </source>
</evidence>
<gene>
    <name evidence="10" type="primary">KNAG0F02500</name>
    <name evidence="10" type="ordered locus">KNAG_0F02500</name>
</gene>
<feature type="domain" description="MTHFR SAM-binding regulatory" evidence="9">
    <location>
        <begin position="323"/>
        <end position="599"/>
    </location>
</feature>
<name>J7R7R4_HUIN7</name>
<comment type="similarity">
    <text evidence="3">Belongs to the methylenetetrahydrofolate reductase family.</text>
</comment>
<keyword evidence="6" id="KW-0521">NADP</keyword>
<dbReference type="PANTHER" id="PTHR45754">
    <property type="entry name" value="METHYLENETETRAHYDROFOLATE REDUCTASE"/>
    <property type="match status" value="1"/>
</dbReference>
<proteinExistence type="inferred from homology"/>
<dbReference type="Pfam" id="PF21895">
    <property type="entry name" value="MTHFR_C"/>
    <property type="match status" value="1"/>
</dbReference>
<dbReference type="PANTHER" id="PTHR45754:SF3">
    <property type="entry name" value="METHYLENETETRAHYDROFOLATE REDUCTASE (NADPH)"/>
    <property type="match status" value="1"/>
</dbReference>
<dbReference type="OrthoDB" id="16284at2759"/>
<evidence type="ECO:0000256" key="4">
    <source>
        <dbReference type="ARBA" id="ARBA00022630"/>
    </source>
</evidence>
<protein>
    <recommendedName>
        <fullName evidence="9">MTHFR SAM-binding regulatory domain-containing protein</fullName>
    </recommendedName>
</protein>
<dbReference type="FunFam" id="3.20.20.220:FF:000002">
    <property type="entry name" value="Methylenetetrahydrofolate reductase"/>
    <property type="match status" value="1"/>
</dbReference>
<dbReference type="GeneID" id="34526630"/>
<dbReference type="InterPro" id="IPR004621">
    <property type="entry name" value="Fadh2_euk"/>
</dbReference>
<dbReference type="OMA" id="AWKEEFY"/>
<dbReference type="InterPro" id="IPR029041">
    <property type="entry name" value="FAD-linked_oxidoreductase-like"/>
</dbReference>
<dbReference type="InterPro" id="IPR053806">
    <property type="entry name" value="MTHFR_C"/>
</dbReference>
<dbReference type="GO" id="GO:0035999">
    <property type="term" value="P:tetrahydrofolate interconversion"/>
    <property type="evidence" value="ECO:0007669"/>
    <property type="project" value="UniProtKB-UniPathway"/>
</dbReference>
<evidence type="ECO:0000256" key="5">
    <source>
        <dbReference type="ARBA" id="ARBA00022827"/>
    </source>
</evidence>
<keyword evidence="5" id="KW-0274">FAD</keyword>
<sequence>MKITDKLHSYHELSGKPTFSFEYFVPKTEQGVQNLYDRMDRMYEASLPQFVDITWNAGGGSNSTNRGITQQSTDLVATAQSVLGLETCMHLTCTNMPVQQIDNALESAFQSGCQNLLALRGDPPRGPLGGGDGDEWQPVEGGFRHASDLVRYIRAKYGDHFNIGVAGYPEGHPEEKNPENNLLYLREKVDAGADFIITQMFYDAGRFVEWCRQVRQAGVEVPIIPGIMPITTFAAFLRRASWGSVHIPQRFLDVLTPIKDDDELVREMGTALVVQMCQTVLDSGYVNHLHIYTMNLEKAPLMILERLRLLPTDAELVGTGASLLPWRKSLNPNRRREEVRPIFWKKRPYSYVARTSQWAEDEFPNGRFGDSSSPAFGDLDLCGSSLIRQSRKRALELWSTPRTLNDLGQLVNNYLTGKIVCLPWSDTPLDHEVDTMLTRLLHLNSNGIFTINSQPQINGVRSNDKIHGWGPRDGYVYQKQYLEFLLPRGKLASLQSRLQGNEIMTYFAIDRRDDLVSNHPDGSRANAVTWGIFPGREVLQPTIVERVSFLAWKEEFYRILEEWKLLLKENNENESASLIDTIINEYYLINIVDNDYISQEDNIYNLLTTL</sequence>
<evidence type="ECO:0000256" key="2">
    <source>
        <dbReference type="ARBA" id="ARBA00004777"/>
    </source>
</evidence>
<dbReference type="NCBIfam" id="TIGR00677">
    <property type="entry name" value="fadh2_euk"/>
    <property type="match status" value="1"/>
</dbReference>
<dbReference type="AlphaFoldDB" id="J7R7R4"/>
<evidence type="ECO:0000256" key="1">
    <source>
        <dbReference type="ARBA" id="ARBA00001974"/>
    </source>
</evidence>
<dbReference type="UniPathway" id="UPA00193"/>
<dbReference type="CDD" id="cd00537">
    <property type="entry name" value="MTHFR"/>
    <property type="match status" value="1"/>
</dbReference>
<comment type="pathway">
    <text evidence="2 8">One-carbon metabolism; tetrahydrofolate interconversion.</text>
</comment>
<evidence type="ECO:0000256" key="6">
    <source>
        <dbReference type="ARBA" id="ARBA00022857"/>
    </source>
</evidence>
<dbReference type="SUPFAM" id="SSF51730">
    <property type="entry name" value="FAD-linked oxidoreductase"/>
    <property type="match status" value="1"/>
</dbReference>
<evidence type="ECO:0000256" key="8">
    <source>
        <dbReference type="RuleBase" id="RU004254"/>
    </source>
</evidence>
<dbReference type="GO" id="GO:0071949">
    <property type="term" value="F:FAD binding"/>
    <property type="evidence" value="ECO:0007669"/>
    <property type="project" value="TreeGrafter"/>
</dbReference>
<dbReference type="GO" id="GO:0009086">
    <property type="term" value="P:methionine biosynthetic process"/>
    <property type="evidence" value="ECO:0007669"/>
    <property type="project" value="EnsemblFungi"/>
</dbReference>
<evidence type="ECO:0000313" key="10">
    <source>
        <dbReference type="EMBL" id="CCK70915.1"/>
    </source>
</evidence>
<dbReference type="EMBL" id="HE978319">
    <property type="protein sequence ID" value="CCK70915.1"/>
    <property type="molecule type" value="Genomic_DNA"/>
</dbReference>
<dbReference type="Proteomes" id="UP000006310">
    <property type="component" value="Chromosome 6"/>
</dbReference>
<dbReference type="eggNOG" id="KOG0564">
    <property type="taxonomic scope" value="Eukaryota"/>
</dbReference>
<dbReference type="GO" id="GO:0005829">
    <property type="term" value="C:cytosol"/>
    <property type="evidence" value="ECO:0007669"/>
    <property type="project" value="TreeGrafter"/>
</dbReference>
<reference evidence="11" key="2">
    <citation type="submission" date="2012-08" db="EMBL/GenBank/DDBJ databases">
        <title>Genome sequence of Kazachstania naganishii.</title>
        <authorList>
            <person name="Gordon J.L."/>
            <person name="Armisen D."/>
            <person name="Proux-Wera E."/>
            <person name="OhEigeartaigh S.S."/>
            <person name="Byrne K.P."/>
            <person name="Wolfe K.H."/>
        </authorList>
    </citation>
    <scope>NUCLEOTIDE SEQUENCE [LARGE SCALE GENOMIC DNA]</scope>
    <source>
        <strain evidence="11">ATCC MYA-139 / BCRC 22969 / CBS 8797 / CCRC 22969 / KCTC 17520 / NBRC 10181 / NCYC 3082</strain>
    </source>
</reference>
<evidence type="ECO:0000256" key="7">
    <source>
        <dbReference type="ARBA" id="ARBA00023002"/>
    </source>
</evidence>
<keyword evidence="7" id="KW-0560">Oxidoreductase</keyword>
<dbReference type="KEGG" id="kng:KNAG_0F02500"/>
<comment type="cofactor">
    <cofactor evidence="1">
        <name>FAD</name>
        <dbReference type="ChEBI" id="CHEBI:57692"/>
    </cofactor>
</comment>
<dbReference type="RefSeq" id="XP_022465161.1">
    <property type="nucleotide sequence ID" value="XM_022608691.1"/>
</dbReference>
<dbReference type="Gene3D" id="3.20.20.220">
    <property type="match status" value="1"/>
</dbReference>
<dbReference type="HOGENOM" id="CLU_025841_2_2_1"/>
<dbReference type="GO" id="GO:0004489">
    <property type="term" value="F:methylenetetrahydrofolate reductase [NAD(P)H] activity"/>
    <property type="evidence" value="ECO:0007669"/>
    <property type="project" value="EnsemblFungi"/>
</dbReference>
<accession>J7R7R4</accession>
<reference evidence="10 11" key="1">
    <citation type="journal article" date="2011" name="Proc. Natl. Acad. Sci. U.S.A.">
        <title>Evolutionary erosion of yeast sex chromosomes by mating-type switching accidents.</title>
        <authorList>
            <person name="Gordon J.L."/>
            <person name="Armisen D."/>
            <person name="Proux-Wera E."/>
            <person name="Oheigeartaigh S.S."/>
            <person name="Byrne K.P."/>
            <person name="Wolfe K.H."/>
        </authorList>
    </citation>
    <scope>NUCLEOTIDE SEQUENCE [LARGE SCALE GENOMIC DNA]</scope>
    <source>
        <strain evidence="11">ATCC MYA-139 / BCRC 22969 / CBS 8797 / CCRC 22969 / KCTC 17520 / NBRC 10181 / NCYC 3082</strain>
    </source>
</reference>
<keyword evidence="4" id="KW-0285">Flavoprotein</keyword>
<evidence type="ECO:0000256" key="3">
    <source>
        <dbReference type="ARBA" id="ARBA00006743"/>
    </source>
</evidence>
<dbReference type="InterPro" id="IPR003171">
    <property type="entry name" value="Mehydrof_redctse-like"/>
</dbReference>
<dbReference type="STRING" id="1071383.J7R7R4"/>
<evidence type="ECO:0000313" key="11">
    <source>
        <dbReference type="Proteomes" id="UP000006310"/>
    </source>
</evidence>